<dbReference type="EMBL" id="CADCTI010000072">
    <property type="protein sequence ID" value="CAA9224195.1"/>
    <property type="molecule type" value="Genomic_DNA"/>
</dbReference>
<feature type="non-terminal residue" evidence="2">
    <location>
        <position position="91"/>
    </location>
</feature>
<accession>A0A6J4HHS0</accession>
<feature type="region of interest" description="Disordered" evidence="1">
    <location>
        <begin position="54"/>
        <end position="91"/>
    </location>
</feature>
<feature type="compositionally biased region" description="Basic residues" evidence="1">
    <location>
        <begin position="17"/>
        <end position="29"/>
    </location>
</feature>
<reference evidence="2" key="1">
    <citation type="submission" date="2020-02" db="EMBL/GenBank/DDBJ databases">
        <authorList>
            <person name="Meier V. D."/>
        </authorList>
    </citation>
    <scope>NUCLEOTIDE SEQUENCE</scope>
    <source>
        <strain evidence="2">AVDCRST_MAG57</strain>
    </source>
</reference>
<name>A0A6J4HHS0_9ACTN</name>
<gene>
    <name evidence="2" type="ORF">AVDCRST_MAG57-800</name>
</gene>
<feature type="region of interest" description="Disordered" evidence="1">
    <location>
        <begin position="1"/>
        <end position="42"/>
    </location>
</feature>
<dbReference type="AlphaFoldDB" id="A0A6J4HHS0"/>
<protein>
    <submittedName>
        <fullName evidence="2">Uncharacterized protein</fullName>
    </submittedName>
</protein>
<sequence>EHRDDRPRHRGLAPPRGRQRRRRRRHRRFRDGGRRPGRRGDGRFCCLRLVRAAGQGVRRAEGPRARQGRRQARLHRHRRSRRGRRRPDLLL</sequence>
<feature type="non-terminal residue" evidence="2">
    <location>
        <position position="1"/>
    </location>
</feature>
<evidence type="ECO:0000313" key="2">
    <source>
        <dbReference type="EMBL" id="CAA9224195.1"/>
    </source>
</evidence>
<feature type="compositionally biased region" description="Basic residues" evidence="1">
    <location>
        <begin position="66"/>
        <end position="85"/>
    </location>
</feature>
<organism evidence="2">
    <name type="scientific">uncultured Blastococcus sp</name>
    <dbReference type="NCBI Taxonomy" id="217144"/>
    <lineage>
        <taxon>Bacteria</taxon>
        <taxon>Bacillati</taxon>
        <taxon>Actinomycetota</taxon>
        <taxon>Actinomycetes</taxon>
        <taxon>Geodermatophilales</taxon>
        <taxon>Geodermatophilaceae</taxon>
        <taxon>Blastococcus</taxon>
        <taxon>environmental samples</taxon>
    </lineage>
</organism>
<proteinExistence type="predicted"/>
<evidence type="ECO:0000256" key="1">
    <source>
        <dbReference type="SAM" id="MobiDB-lite"/>
    </source>
</evidence>
<feature type="compositionally biased region" description="Basic and acidic residues" evidence="1">
    <location>
        <begin position="30"/>
        <end position="42"/>
    </location>
</feature>